<dbReference type="GO" id="GO:0005886">
    <property type="term" value="C:plasma membrane"/>
    <property type="evidence" value="ECO:0007669"/>
    <property type="project" value="TreeGrafter"/>
</dbReference>
<keyword evidence="8" id="KW-1185">Reference proteome</keyword>
<dbReference type="STRING" id="7375.A0A0L0C4L3"/>
<dbReference type="Pfam" id="PF02535">
    <property type="entry name" value="Zip"/>
    <property type="match status" value="1"/>
</dbReference>
<feature type="transmembrane region" description="Helical" evidence="6">
    <location>
        <begin position="61"/>
        <end position="80"/>
    </location>
</feature>
<comment type="subcellular location">
    <subcellularLocation>
        <location evidence="1">Membrane</location>
        <topology evidence="1">Multi-pass membrane protein</topology>
    </subcellularLocation>
</comment>
<protein>
    <recommendedName>
        <fullName evidence="9">Zinc transporter ZIP1</fullName>
    </recommendedName>
</protein>
<feature type="transmembrane region" description="Helical" evidence="6">
    <location>
        <begin position="300"/>
        <end position="324"/>
    </location>
</feature>
<evidence type="ECO:0000256" key="1">
    <source>
        <dbReference type="ARBA" id="ARBA00004141"/>
    </source>
</evidence>
<feature type="transmembrane region" description="Helical" evidence="6">
    <location>
        <begin position="100"/>
        <end position="125"/>
    </location>
</feature>
<gene>
    <name evidence="7" type="ORF">FF38_02665</name>
</gene>
<feature type="compositionally biased region" description="Acidic residues" evidence="5">
    <location>
        <begin position="161"/>
        <end position="171"/>
    </location>
</feature>
<feature type="non-terminal residue" evidence="7">
    <location>
        <position position="1"/>
    </location>
</feature>
<dbReference type="InterPro" id="IPR003689">
    <property type="entry name" value="ZIP"/>
</dbReference>
<feature type="compositionally biased region" description="Basic and acidic residues" evidence="5">
    <location>
        <begin position="228"/>
        <end position="251"/>
    </location>
</feature>
<feature type="transmembrane region" description="Helical" evidence="6">
    <location>
        <begin position="16"/>
        <end position="40"/>
    </location>
</feature>
<feature type="transmembrane region" description="Helical" evidence="6">
    <location>
        <begin position="365"/>
        <end position="387"/>
    </location>
</feature>
<keyword evidence="3 6" id="KW-1133">Transmembrane helix</keyword>
<reference evidence="7 8" key="1">
    <citation type="journal article" date="2015" name="Nat. Commun.">
        <title>Lucilia cuprina genome unlocks parasitic fly biology to underpin future interventions.</title>
        <authorList>
            <person name="Anstead C.A."/>
            <person name="Korhonen P.K."/>
            <person name="Young N.D."/>
            <person name="Hall R.S."/>
            <person name="Jex A.R."/>
            <person name="Murali S.C."/>
            <person name="Hughes D.S."/>
            <person name="Lee S.F."/>
            <person name="Perry T."/>
            <person name="Stroehlein A.J."/>
            <person name="Ansell B.R."/>
            <person name="Breugelmans B."/>
            <person name="Hofmann A."/>
            <person name="Qu J."/>
            <person name="Dugan S."/>
            <person name="Lee S.L."/>
            <person name="Chao H."/>
            <person name="Dinh H."/>
            <person name="Han Y."/>
            <person name="Doddapaneni H.V."/>
            <person name="Worley K.C."/>
            <person name="Muzny D.M."/>
            <person name="Ioannidis P."/>
            <person name="Waterhouse R.M."/>
            <person name="Zdobnov E.M."/>
            <person name="James P.J."/>
            <person name="Bagnall N.H."/>
            <person name="Kotze A.C."/>
            <person name="Gibbs R.A."/>
            <person name="Richards S."/>
            <person name="Batterham P."/>
            <person name="Gasser R.B."/>
        </authorList>
    </citation>
    <scope>NUCLEOTIDE SEQUENCE [LARGE SCALE GENOMIC DNA]</scope>
    <source>
        <strain evidence="7 8">LS</strain>
        <tissue evidence="7">Full body</tissue>
    </source>
</reference>
<feature type="region of interest" description="Disordered" evidence="5">
    <location>
        <begin position="151"/>
        <end position="179"/>
    </location>
</feature>
<dbReference type="Proteomes" id="UP000037069">
    <property type="component" value="Unassembled WGS sequence"/>
</dbReference>
<comment type="caution">
    <text evidence="7">The sequence shown here is derived from an EMBL/GenBank/DDBJ whole genome shotgun (WGS) entry which is preliminary data.</text>
</comment>
<keyword evidence="2 6" id="KW-0812">Transmembrane</keyword>
<feature type="region of interest" description="Disordered" evidence="5">
    <location>
        <begin position="228"/>
        <end position="263"/>
    </location>
</feature>
<proteinExistence type="predicted"/>
<dbReference type="PANTHER" id="PTHR11040:SF203">
    <property type="entry name" value="FI18611P1-RELATED"/>
    <property type="match status" value="1"/>
</dbReference>
<dbReference type="OMA" id="QECGIIG"/>
<keyword evidence="4 6" id="KW-0472">Membrane</keyword>
<evidence type="ECO:0000256" key="5">
    <source>
        <dbReference type="SAM" id="MobiDB-lite"/>
    </source>
</evidence>
<sequence length="449" mass="48963">RLCKKMSDDHNSHDVLVAKCAAMAALFCATALFGGIPFVLNHYFKWTDNNANARSAKVVTYLLHFGGGVLLATTFIHLLPEVQEVVEHLQHCGQIAAVNFAVPETLMCGGFILMYLIEECIHGYLHRNKKKLLHKDDAAFERGHSVRRSVLVKGGLKNKSDDEEQQVEEESDKYASKNTVNTLVSQNGEVYQNGFSSKQNLNLEIQICPPAEPPKCNTQKYTLDHSLEHSHQPSLDHSHNYSHNHAHDHGGHGHSHLPLNPSEGDDVVTSSLRGLGIVLALSLHEIFEGLAIGLEDATSSVWFLFGAVAAHKLVLAFCVGVELIVARTRPILAAVYTITFAIVSPIGIAIGIAVSHNSADSEDSIASMILQGIACGTLLYVVFFEILSKQHAGFGSFLAMVVGFGLMFGLQNIGEGHDDHDHDHCANAVEDMVTTTTKTLTELATKSYQ</sequence>
<evidence type="ECO:0000256" key="3">
    <source>
        <dbReference type="ARBA" id="ARBA00022989"/>
    </source>
</evidence>
<dbReference type="PANTHER" id="PTHR11040">
    <property type="entry name" value="ZINC/IRON TRANSPORTER"/>
    <property type="match status" value="1"/>
</dbReference>
<feature type="transmembrane region" description="Helical" evidence="6">
    <location>
        <begin position="331"/>
        <end position="353"/>
    </location>
</feature>
<evidence type="ECO:0000256" key="4">
    <source>
        <dbReference type="ARBA" id="ARBA00023136"/>
    </source>
</evidence>
<dbReference type="EMBL" id="JRES01000930">
    <property type="protein sequence ID" value="KNC27197.1"/>
    <property type="molecule type" value="Genomic_DNA"/>
</dbReference>
<name>A0A0L0C4L3_LUCCU</name>
<accession>A0A0L0C4L3</accession>
<dbReference type="GO" id="GO:0005385">
    <property type="term" value="F:zinc ion transmembrane transporter activity"/>
    <property type="evidence" value="ECO:0007669"/>
    <property type="project" value="TreeGrafter"/>
</dbReference>
<evidence type="ECO:0000256" key="2">
    <source>
        <dbReference type="ARBA" id="ARBA00022692"/>
    </source>
</evidence>
<evidence type="ECO:0000256" key="6">
    <source>
        <dbReference type="SAM" id="Phobius"/>
    </source>
</evidence>
<dbReference type="AlphaFoldDB" id="A0A0L0C4L3"/>
<evidence type="ECO:0000313" key="7">
    <source>
        <dbReference type="EMBL" id="KNC27197.1"/>
    </source>
</evidence>
<evidence type="ECO:0000313" key="8">
    <source>
        <dbReference type="Proteomes" id="UP000037069"/>
    </source>
</evidence>
<feature type="transmembrane region" description="Helical" evidence="6">
    <location>
        <begin position="394"/>
        <end position="413"/>
    </location>
</feature>
<feature type="transmembrane region" description="Helical" evidence="6">
    <location>
        <begin position="275"/>
        <end position="294"/>
    </location>
</feature>
<dbReference type="OrthoDB" id="448280at2759"/>
<organism evidence="7 8">
    <name type="scientific">Lucilia cuprina</name>
    <name type="common">Green bottle fly</name>
    <name type="synonym">Australian sheep blowfly</name>
    <dbReference type="NCBI Taxonomy" id="7375"/>
    <lineage>
        <taxon>Eukaryota</taxon>
        <taxon>Metazoa</taxon>
        <taxon>Ecdysozoa</taxon>
        <taxon>Arthropoda</taxon>
        <taxon>Hexapoda</taxon>
        <taxon>Insecta</taxon>
        <taxon>Pterygota</taxon>
        <taxon>Neoptera</taxon>
        <taxon>Endopterygota</taxon>
        <taxon>Diptera</taxon>
        <taxon>Brachycera</taxon>
        <taxon>Muscomorpha</taxon>
        <taxon>Oestroidea</taxon>
        <taxon>Calliphoridae</taxon>
        <taxon>Luciliinae</taxon>
        <taxon>Lucilia</taxon>
    </lineage>
</organism>
<evidence type="ECO:0008006" key="9">
    <source>
        <dbReference type="Google" id="ProtNLM"/>
    </source>
</evidence>